<accession>A0A392QFP8</accession>
<dbReference type="EMBL" id="LXQA010128760">
    <property type="protein sequence ID" value="MCI22125.1"/>
    <property type="molecule type" value="Genomic_DNA"/>
</dbReference>
<comment type="caution">
    <text evidence="1">The sequence shown here is derived from an EMBL/GenBank/DDBJ whole genome shotgun (WGS) entry which is preliminary data.</text>
</comment>
<evidence type="ECO:0000313" key="1">
    <source>
        <dbReference type="EMBL" id="MCI22125.1"/>
    </source>
</evidence>
<reference evidence="1 2" key="1">
    <citation type="journal article" date="2018" name="Front. Plant Sci.">
        <title>Red Clover (Trifolium pratense) and Zigzag Clover (T. medium) - A Picture of Genomic Similarities and Differences.</title>
        <authorList>
            <person name="Dluhosova J."/>
            <person name="Istvanek J."/>
            <person name="Nedelnik J."/>
            <person name="Repkova J."/>
        </authorList>
    </citation>
    <scope>NUCLEOTIDE SEQUENCE [LARGE SCALE GENOMIC DNA]</scope>
    <source>
        <strain evidence="2">cv. 10/8</strain>
        <tissue evidence="1">Leaf</tissue>
    </source>
</reference>
<dbReference type="Proteomes" id="UP000265520">
    <property type="component" value="Unassembled WGS sequence"/>
</dbReference>
<sequence>GRFADALLKELAGITIPPERLYGLGTGPKVEVLKKLQKMPEHQGLTLQLRFLCTPEACNP</sequence>
<protein>
    <submittedName>
        <fullName evidence="1">Uncharacterized protein</fullName>
    </submittedName>
</protein>
<keyword evidence="2" id="KW-1185">Reference proteome</keyword>
<proteinExistence type="predicted"/>
<evidence type="ECO:0000313" key="2">
    <source>
        <dbReference type="Proteomes" id="UP000265520"/>
    </source>
</evidence>
<name>A0A392QFP8_9FABA</name>
<dbReference type="AlphaFoldDB" id="A0A392QFP8"/>
<organism evidence="1 2">
    <name type="scientific">Trifolium medium</name>
    <dbReference type="NCBI Taxonomy" id="97028"/>
    <lineage>
        <taxon>Eukaryota</taxon>
        <taxon>Viridiplantae</taxon>
        <taxon>Streptophyta</taxon>
        <taxon>Embryophyta</taxon>
        <taxon>Tracheophyta</taxon>
        <taxon>Spermatophyta</taxon>
        <taxon>Magnoliopsida</taxon>
        <taxon>eudicotyledons</taxon>
        <taxon>Gunneridae</taxon>
        <taxon>Pentapetalae</taxon>
        <taxon>rosids</taxon>
        <taxon>fabids</taxon>
        <taxon>Fabales</taxon>
        <taxon>Fabaceae</taxon>
        <taxon>Papilionoideae</taxon>
        <taxon>50 kb inversion clade</taxon>
        <taxon>NPAAA clade</taxon>
        <taxon>Hologalegina</taxon>
        <taxon>IRL clade</taxon>
        <taxon>Trifolieae</taxon>
        <taxon>Trifolium</taxon>
    </lineage>
</organism>
<feature type="non-terminal residue" evidence="1">
    <location>
        <position position="1"/>
    </location>
</feature>